<dbReference type="PANTHER" id="PTHR42734">
    <property type="entry name" value="METAL TRANSPORT SYSTEM ATP-BINDING PROTEIN TM_0124-RELATED"/>
    <property type="match status" value="1"/>
</dbReference>
<dbReference type="SMART" id="SM00382">
    <property type="entry name" value="AAA"/>
    <property type="match status" value="1"/>
</dbReference>
<protein>
    <submittedName>
        <fullName evidence="7">ABC transporter ATP-binding protein</fullName>
    </submittedName>
</protein>
<evidence type="ECO:0000259" key="5">
    <source>
        <dbReference type="PROSITE" id="PS50893"/>
    </source>
</evidence>
<keyword evidence="4 7" id="KW-0067">ATP-binding</keyword>
<dbReference type="EMBL" id="JAUPEV010000006">
    <property type="protein sequence ID" value="MDO7253227.1"/>
    <property type="molecule type" value="Genomic_DNA"/>
</dbReference>
<dbReference type="GO" id="GO:0005524">
    <property type="term" value="F:ATP binding"/>
    <property type="evidence" value="ECO:0007669"/>
    <property type="project" value="UniProtKB-KW"/>
</dbReference>
<evidence type="ECO:0000313" key="8">
    <source>
        <dbReference type="Proteomes" id="UP001177258"/>
    </source>
</evidence>
<evidence type="ECO:0000313" key="9">
    <source>
        <dbReference type="Proteomes" id="UP001240777"/>
    </source>
</evidence>
<accession>A0AA90TBU4</accession>
<keyword evidence="9" id="KW-1185">Reference proteome</keyword>
<dbReference type="PANTHER" id="PTHR42734:SF6">
    <property type="entry name" value="MOLYBDATE IMPORT ATP-BINDING PROTEIN MOLC"/>
    <property type="match status" value="1"/>
</dbReference>
<dbReference type="Proteomes" id="UP001177258">
    <property type="component" value="Unassembled WGS sequence"/>
</dbReference>
<evidence type="ECO:0000256" key="2">
    <source>
        <dbReference type="ARBA" id="ARBA00022448"/>
    </source>
</evidence>
<gene>
    <name evidence="6" type="ORF">Q5I04_04805</name>
    <name evidence="7" type="ORF">Q5I06_05120</name>
</gene>
<dbReference type="FunFam" id="3.40.50.300:FF:000134">
    <property type="entry name" value="Iron-enterobactin ABC transporter ATP-binding protein"/>
    <property type="match status" value="1"/>
</dbReference>
<name>A0AA90TBU4_9HELI</name>
<dbReference type="InterPro" id="IPR027417">
    <property type="entry name" value="P-loop_NTPase"/>
</dbReference>
<dbReference type="EMBL" id="JAUYZK010000006">
    <property type="protein sequence ID" value="MDP2539151.1"/>
    <property type="molecule type" value="Genomic_DNA"/>
</dbReference>
<dbReference type="AlphaFoldDB" id="A0AA90TBU4"/>
<comment type="similarity">
    <text evidence="1">Belongs to the ABC transporter superfamily.</text>
</comment>
<evidence type="ECO:0000313" key="6">
    <source>
        <dbReference type="EMBL" id="MDO7253227.1"/>
    </source>
</evidence>
<dbReference type="SUPFAM" id="SSF52540">
    <property type="entry name" value="P-loop containing nucleoside triphosphate hydrolases"/>
    <property type="match status" value="1"/>
</dbReference>
<proteinExistence type="inferred from homology"/>
<organism evidence="7 8">
    <name type="scientific">Helicobacter cappadocius</name>
    <dbReference type="NCBI Taxonomy" id="3063998"/>
    <lineage>
        <taxon>Bacteria</taxon>
        <taxon>Pseudomonadati</taxon>
        <taxon>Campylobacterota</taxon>
        <taxon>Epsilonproteobacteria</taxon>
        <taxon>Campylobacterales</taxon>
        <taxon>Helicobacteraceae</taxon>
        <taxon>Helicobacter</taxon>
    </lineage>
</organism>
<evidence type="ECO:0000256" key="4">
    <source>
        <dbReference type="ARBA" id="ARBA00022840"/>
    </source>
</evidence>
<keyword evidence="2" id="KW-0813">Transport</keyword>
<dbReference type="InterPro" id="IPR003439">
    <property type="entry name" value="ABC_transporter-like_ATP-bd"/>
</dbReference>
<dbReference type="RefSeq" id="WP_305517072.1">
    <property type="nucleotide sequence ID" value="NZ_JAUPEV010000006.1"/>
</dbReference>
<dbReference type="Gene3D" id="3.40.50.300">
    <property type="entry name" value="P-loop containing nucleotide triphosphate hydrolases"/>
    <property type="match status" value="1"/>
</dbReference>
<dbReference type="Pfam" id="PF00005">
    <property type="entry name" value="ABC_tran"/>
    <property type="match status" value="1"/>
</dbReference>
<evidence type="ECO:0000256" key="1">
    <source>
        <dbReference type="ARBA" id="ARBA00005417"/>
    </source>
</evidence>
<dbReference type="GO" id="GO:0016887">
    <property type="term" value="F:ATP hydrolysis activity"/>
    <property type="evidence" value="ECO:0007669"/>
    <property type="project" value="InterPro"/>
</dbReference>
<dbReference type="InterPro" id="IPR003593">
    <property type="entry name" value="AAA+_ATPase"/>
</dbReference>
<dbReference type="InterPro" id="IPR017871">
    <property type="entry name" value="ABC_transporter-like_CS"/>
</dbReference>
<evidence type="ECO:0000256" key="3">
    <source>
        <dbReference type="ARBA" id="ARBA00022741"/>
    </source>
</evidence>
<dbReference type="InterPro" id="IPR050153">
    <property type="entry name" value="Metal_Ion_Import_ABC"/>
</dbReference>
<feature type="domain" description="ABC transporter" evidence="5">
    <location>
        <begin position="4"/>
        <end position="240"/>
    </location>
</feature>
<keyword evidence="3" id="KW-0547">Nucleotide-binding</keyword>
<dbReference type="PROSITE" id="PS50893">
    <property type="entry name" value="ABC_TRANSPORTER_2"/>
    <property type="match status" value="1"/>
</dbReference>
<comment type="caution">
    <text evidence="7">The sequence shown here is derived from an EMBL/GenBank/DDBJ whole genome shotgun (WGS) entry which is preliminary data.</text>
</comment>
<sequence length="255" mass="29108">MNVLTIKNLSFNYPKLSILNDISLILKEKSITAVLAPNGTGKTTLFYNILGILKPTKGQIYTQECDILALKPELRAKYICYVPQEWQSPFNYNVVDVVMMGSTRKMRIFGTPQYQDEKKALELMEEMGIIHLKFQGINEISGGQRQMVLLARALLQDAPILLLDEPTSHLDIKNQALLFRELKKQVDKKNLSVLINIHDPNLVNIYADEVYMLKDGKNFRNGQVNEVMNAKNLSELYGLEVKTGMIDSRSFVYVY</sequence>
<dbReference type="PROSITE" id="PS00211">
    <property type="entry name" value="ABC_TRANSPORTER_1"/>
    <property type="match status" value="1"/>
</dbReference>
<evidence type="ECO:0000313" key="7">
    <source>
        <dbReference type="EMBL" id="MDP2539151.1"/>
    </source>
</evidence>
<reference evidence="7 9" key="1">
    <citation type="submission" date="2023-07" db="EMBL/GenBank/DDBJ databases">
        <title>Unpublished Manusciprt.</title>
        <authorList>
            <person name="Aydin F."/>
            <person name="Tarhane S."/>
            <person name="Saticioglu I.B."/>
            <person name="Karakaya E."/>
            <person name="Abay S."/>
            <person name="Guran O."/>
            <person name="Bozkurt E."/>
            <person name="Uzum N."/>
            <person name="Olgun K."/>
            <person name="Jablonski D."/>
        </authorList>
    </citation>
    <scope>NUCLEOTIDE SEQUENCE</scope>
    <source>
        <strain evidence="9">faydin-H75</strain>
        <strain evidence="7">Faydin-H76</strain>
    </source>
</reference>
<dbReference type="CDD" id="cd03214">
    <property type="entry name" value="ABC_Iron-Siderophores_B12_Hemin"/>
    <property type="match status" value="1"/>
</dbReference>
<reference evidence="6 8" key="3">
    <citation type="journal article" date="2024" name="Syst. Appl. Microbiol.">
        <title>Helicobacter cappadocius sp. nov., from lizards: The first psychrotrophic Helicobacter species.</title>
        <authorList>
            <person name="Aydin F."/>
            <person name="Tarhane S."/>
            <person name="Karakaya E."/>
            <person name="Abay S."/>
            <person name="Kayman T."/>
            <person name="Guran O."/>
            <person name="Bozkurt E."/>
            <person name="Uzum N."/>
            <person name="Avci A."/>
            <person name="Olgun K."/>
            <person name="Jablonski D."/>
            <person name="Guran C."/>
            <person name="Burcin Saticioglu I."/>
        </authorList>
    </citation>
    <scope>NUCLEOTIDE SEQUENCE [LARGE SCALE GENOMIC DNA]</scope>
    <source>
        <strain evidence="6">Faydin-H75</strain>
        <strain evidence="8">faydin-H76</strain>
    </source>
</reference>
<reference evidence="6" key="2">
    <citation type="submission" date="2023-07" db="EMBL/GenBank/DDBJ databases">
        <authorList>
            <person name="Aydin F."/>
            <person name="Tarhane S."/>
            <person name="Saticioglu I.B."/>
            <person name="Karakaya E."/>
            <person name="Abay S."/>
            <person name="Guran O."/>
            <person name="Bozkurt E."/>
            <person name="Uzum N."/>
            <person name="Olgun K."/>
            <person name="Jablonski D."/>
        </authorList>
    </citation>
    <scope>NUCLEOTIDE SEQUENCE</scope>
    <source>
        <strain evidence="6">Faydin-H75</strain>
    </source>
</reference>
<dbReference type="Proteomes" id="UP001240777">
    <property type="component" value="Unassembled WGS sequence"/>
</dbReference>